<keyword evidence="1" id="KW-0812">Transmembrane</keyword>
<keyword evidence="3" id="KW-1185">Reference proteome</keyword>
<keyword evidence="1" id="KW-0472">Membrane</keyword>
<proteinExistence type="predicted"/>
<keyword evidence="1" id="KW-1133">Transmembrane helix</keyword>
<feature type="transmembrane region" description="Helical" evidence="1">
    <location>
        <begin position="98"/>
        <end position="128"/>
    </location>
</feature>
<comment type="caution">
    <text evidence="2">The sequence shown here is derived from an EMBL/GenBank/DDBJ whole genome shotgun (WGS) entry which is preliminary data.</text>
</comment>
<reference evidence="2 3" key="1">
    <citation type="submission" date="2016-03" db="EMBL/GenBank/DDBJ databases">
        <authorList>
            <person name="Sant'Anna F.H."/>
            <person name="Ambrosini A."/>
            <person name="Souza R."/>
            <person name="Bach E."/>
            <person name="Fernandes G."/>
            <person name="Balsanelli E."/>
            <person name="Baura V.A."/>
            <person name="Souza E.M."/>
            <person name="Passaglia L."/>
        </authorList>
    </citation>
    <scope>NUCLEOTIDE SEQUENCE [LARGE SCALE GENOMIC DNA]</scope>
    <source>
        <strain evidence="2 3">P26E</strain>
    </source>
</reference>
<organism evidence="2 3">
    <name type="scientific">Paenibacillus helianthi</name>
    <dbReference type="NCBI Taxonomy" id="1349432"/>
    <lineage>
        <taxon>Bacteria</taxon>
        <taxon>Bacillati</taxon>
        <taxon>Bacillota</taxon>
        <taxon>Bacilli</taxon>
        <taxon>Bacillales</taxon>
        <taxon>Paenibacillaceae</taxon>
        <taxon>Paenibacillus</taxon>
    </lineage>
</organism>
<dbReference type="EMBL" id="LVWI01000034">
    <property type="protein sequence ID" value="OKP87733.1"/>
    <property type="molecule type" value="Genomic_DNA"/>
</dbReference>
<name>A0ABX3EPT8_9BACL</name>
<gene>
    <name evidence="2" type="ORF">A3844_10010</name>
</gene>
<feature type="transmembrane region" description="Helical" evidence="1">
    <location>
        <begin position="177"/>
        <end position="200"/>
    </location>
</feature>
<evidence type="ECO:0000313" key="3">
    <source>
        <dbReference type="Proteomes" id="UP000186058"/>
    </source>
</evidence>
<accession>A0ABX3EPT8</accession>
<feature type="transmembrane region" description="Helical" evidence="1">
    <location>
        <begin position="234"/>
        <end position="252"/>
    </location>
</feature>
<dbReference type="Proteomes" id="UP000186058">
    <property type="component" value="Unassembled WGS sequence"/>
</dbReference>
<sequence length="260" mass="27495">MLLIPGMASARGIFEHQNISVPVGQTVDDVYVVGGNAEIFGQVTGVTVVVNGDLHLGSTADIKGLVVVIGGLVKQDQGAVLGDDIYNISLDTSTQNSLLIGGGIALGLWVLQLAASLLMVLIPILLRLAGKQKIAAFTDRYPLSSVRRLLVIGFLGTLILAALSALLLVTVIGIPVIILLLLVMVIALAFGSTVVSFRIGELFHGAGQMSDWMKVLVGAAILTAFVNIPFVGFILFVLLLMISIGICVQWIFRKRVKPLS</sequence>
<evidence type="ECO:0000313" key="2">
    <source>
        <dbReference type="EMBL" id="OKP87733.1"/>
    </source>
</evidence>
<evidence type="ECO:0000256" key="1">
    <source>
        <dbReference type="SAM" id="Phobius"/>
    </source>
</evidence>
<protein>
    <recommendedName>
        <fullName evidence="4">Polymer-forming cytoskeletal protein</fullName>
    </recommendedName>
</protein>
<feature type="transmembrane region" description="Helical" evidence="1">
    <location>
        <begin position="149"/>
        <end position="171"/>
    </location>
</feature>
<evidence type="ECO:0008006" key="4">
    <source>
        <dbReference type="Google" id="ProtNLM"/>
    </source>
</evidence>